<evidence type="ECO:0000313" key="7">
    <source>
        <dbReference type="Proteomes" id="UP001054945"/>
    </source>
</evidence>
<feature type="domain" description="MPN" evidence="5">
    <location>
        <begin position="11"/>
        <end position="141"/>
    </location>
</feature>
<dbReference type="GO" id="GO:0008237">
    <property type="term" value="F:metallopeptidase activity"/>
    <property type="evidence" value="ECO:0007669"/>
    <property type="project" value="InterPro"/>
</dbReference>
<evidence type="ECO:0000256" key="1">
    <source>
        <dbReference type="ARBA" id="ARBA00022490"/>
    </source>
</evidence>
<dbReference type="InterPro" id="IPR000555">
    <property type="entry name" value="JAMM/MPN+_dom"/>
</dbReference>
<comment type="subunit">
    <text evidence="4">Component of the eukaryotic translation initiation factor 3 (eIF-3) complex.</text>
</comment>
<evidence type="ECO:0000256" key="4">
    <source>
        <dbReference type="HAMAP-Rule" id="MF_03005"/>
    </source>
</evidence>
<evidence type="ECO:0000259" key="5">
    <source>
        <dbReference type="PROSITE" id="PS50249"/>
    </source>
</evidence>
<dbReference type="PANTHER" id="PTHR10540">
    <property type="entry name" value="EUKARYOTIC TRANSLATION INITIATION FACTOR 3 SUBUNIT F-RELATED"/>
    <property type="match status" value="1"/>
</dbReference>
<evidence type="ECO:0000256" key="2">
    <source>
        <dbReference type="ARBA" id="ARBA00022540"/>
    </source>
</evidence>
<keyword evidence="2 4" id="KW-0396">Initiation factor</keyword>
<proteinExistence type="inferred from homology"/>
<dbReference type="GO" id="GO:0031369">
    <property type="term" value="F:translation initiation factor binding"/>
    <property type="evidence" value="ECO:0007669"/>
    <property type="project" value="InterPro"/>
</dbReference>
<dbReference type="SMART" id="SM00232">
    <property type="entry name" value="JAB_MPN"/>
    <property type="match status" value="1"/>
</dbReference>
<dbReference type="GO" id="GO:0071541">
    <property type="term" value="C:eukaryotic translation initiation factor 3 complex, eIF3m"/>
    <property type="evidence" value="ECO:0007669"/>
    <property type="project" value="TreeGrafter"/>
</dbReference>
<dbReference type="EMBL" id="BPLR01012536">
    <property type="protein sequence ID" value="GIY54642.1"/>
    <property type="molecule type" value="Genomic_DNA"/>
</dbReference>
<dbReference type="InterPro" id="IPR037518">
    <property type="entry name" value="MPN"/>
</dbReference>
<protein>
    <recommendedName>
        <fullName evidence="4">Eukaryotic translation initiation factor 3 subunit F</fullName>
        <shortName evidence="4">eIF3f</shortName>
    </recommendedName>
    <alternativeName>
        <fullName evidence="4">Eukaryotic translation initiation factor 3 subunit 5</fullName>
    </alternativeName>
</protein>
<comment type="similarity">
    <text evidence="4">Belongs to the eIF-3 subunit F family.</text>
</comment>
<evidence type="ECO:0000313" key="6">
    <source>
        <dbReference type="EMBL" id="GIY54642.1"/>
    </source>
</evidence>
<comment type="caution">
    <text evidence="6">The sequence shown here is derived from an EMBL/GenBank/DDBJ whole genome shotgun (WGS) entry which is preliminary data.</text>
</comment>
<reference evidence="6 7" key="1">
    <citation type="submission" date="2021-06" db="EMBL/GenBank/DDBJ databases">
        <title>Caerostris extrusa draft genome.</title>
        <authorList>
            <person name="Kono N."/>
            <person name="Arakawa K."/>
        </authorList>
    </citation>
    <scope>NUCLEOTIDE SEQUENCE [LARGE SCALE GENOMIC DNA]</scope>
</reference>
<dbReference type="GO" id="GO:0033290">
    <property type="term" value="C:eukaryotic 48S preinitiation complex"/>
    <property type="evidence" value="ECO:0007669"/>
    <property type="project" value="UniProtKB-UniRule"/>
</dbReference>
<organism evidence="6 7">
    <name type="scientific">Caerostris extrusa</name>
    <name type="common">Bark spider</name>
    <name type="synonym">Caerostris bankana</name>
    <dbReference type="NCBI Taxonomy" id="172846"/>
    <lineage>
        <taxon>Eukaryota</taxon>
        <taxon>Metazoa</taxon>
        <taxon>Ecdysozoa</taxon>
        <taxon>Arthropoda</taxon>
        <taxon>Chelicerata</taxon>
        <taxon>Arachnida</taxon>
        <taxon>Araneae</taxon>
        <taxon>Araneomorphae</taxon>
        <taxon>Entelegynae</taxon>
        <taxon>Araneoidea</taxon>
        <taxon>Araneidae</taxon>
        <taxon>Caerostris</taxon>
    </lineage>
</organism>
<gene>
    <name evidence="6" type="primary">EIF3F</name>
    <name evidence="6" type="ORF">CEXT_49691</name>
</gene>
<dbReference type="GO" id="GO:0003743">
    <property type="term" value="F:translation initiation factor activity"/>
    <property type="evidence" value="ECO:0007669"/>
    <property type="project" value="UniProtKB-UniRule"/>
</dbReference>
<comment type="subcellular location">
    <subcellularLocation>
        <location evidence="4">Cytoplasm</location>
    </subcellularLocation>
</comment>
<name>A0AAV4U9U6_CAEEX</name>
<dbReference type="CDD" id="cd08064">
    <property type="entry name" value="MPN_eIF3f"/>
    <property type="match status" value="1"/>
</dbReference>
<dbReference type="GO" id="GO:0016282">
    <property type="term" value="C:eukaryotic 43S preinitiation complex"/>
    <property type="evidence" value="ECO:0007669"/>
    <property type="project" value="UniProtKB-UniRule"/>
</dbReference>
<keyword evidence="7" id="KW-1185">Reference proteome</keyword>
<dbReference type="GO" id="GO:0001732">
    <property type="term" value="P:formation of cytoplasmic translation initiation complex"/>
    <property type="evidence" value="ECO:0007669"/>
    <property type="project" value="UniProtKB-UniRule"/>
</dbReference>
<dbReference type="PROSITE" id="PS50249">
    <property type="entry name" value="MPN"/>
    <property type="match status" value="1"/>
</dbReference>
<dbReference type="Pfam" id="PF13012">
    <property type="entry name" value="MitMem_reg"/>
    <property type="match status" value="1"/>
</dbReference>
<dbReference type="PANTHER" id="PTHR10540:SF6">
    <property type="entry name" value="EUKARYOTIC TRANSLATION INITIATION FACTOR 3 SUBUNIT F"/>
    <property type="match status" value="1"/>
</dbReference>
<dbReference type="Proteomes" id="UP001054945">
    <property type="component" value="Unassembled WGS sequence"/>
</dbReference>
<dbReference type="Pfam" id="PF01398">
    <property type="entry name" value="JAB"/>
    <property type="match status" value="1"/>
</dbReference>
<keyword evidence="1 4" id="KW-0963">Cytoplasm</keyword>
<dbReference type="HAMAP" id="MF_03005">
    <property type="entry name" value="eIF3f"/>
    <property type="match status" value="1"/>
</dbReference>
<dbReference type="InterPro" id="IPR027531">
    <property type="entry name" value="eIF3f"/>
</dbReference>
<sequence>MNSGVSPHLTVKIHSVVLFSIIDSYERRNDSQHRVIGTLLGIHEKGAVEVTNCLCIPHNESEDEVAVDMEFAKNMYELHKKVNPSEVIVGWYATGADVTGHSVLIHDYYSREANNPIHLTVDTSLSDGNLTWKAFTRERNGRIYHDLILKNLRGRTLSLLYIFFGVPGKNTGTMFTPCKVEVIGYIPEAVGLKICQQTKHNKQRSVEVMPDLELINHAIHEMLQQSDIVIDYIDDVLANRKPADNTVGRMLMDILQSIPKMSSDEVQDMVNSNKKDLLMIEYLAMLTSSLVALKQSISFV</sequence>
<dbReference type="Gene3D" id="3.40.140.10">
    <property type="entry name" value="Cytidine Deaminase, domain 2"/>
    <property type="match status" value="1"/>
</dbReference>
<comment type="function">
    <text evidence="4">Component of the eukaryotic translation initiation factor 3 (eIF-3) complex, which is involved in protein synthesis of a specialized repertoire of mRNAs and, together with other initiation factors, stimulates binding of mRNA and methionyl-tRNAi to the 40S ribosome. The eIF-3 complex specifically targets and initiates translation of a subset of mRNAs involved in cell proliferation.</text>
</comment>
<accession>A0AAV4U9U6</accession>
<dbReference type="AlphaFoldDB" id="A0AAV4U9U6"/>
<keyword evidence="3 4" id="KW-0648">Protein biosynthesis</keyword>
<evidence type="ECO:0000256" key="3">
    <source>
        <dbReference type="ARBA" id="ARBA00022917"/>
    </source>
</evidence>
<dbReference type="InterPro" id="IPR024969">
    <property type="entry name" value="EIF3F/CSN6-like_C"/>
</dbReference>